<dbReference type="PROSITE" id="PS00036">
    <property type="entry name" value="BZIP_BASIC"/>
    <property type="match status" value="1"/>
</dbReference>
<dbReference type="SUPFAM" id="SSF57959">
    <property type="entry name" value="Leucine zipper domain"/>
    <property type="match status" value="1"/>
</dbReference>
<evidence type="ECO:0000256" key="3">
    <source>
        <dbReference type="ARBA" id="ARBA00023125"/>
    </source>
</evidence>
<dbReference type="GO" id="GO:0003677">
    <property type="term" value="F:DNA binding"/>
    <property type="evidence" value="ECO:0007669"/>
    <property type="project" value="UniProtKB-KW"/>
</dbReference>
<name>A0ABD1FU25_SALDI</name>
<proteinExistence type="predicted"/>
<dbReference type="Gene3D" id="1.20.5.170">
    <property type="match status" value="1"/>
</dbReference>
<protein>
    <recommendedName>
        <fullName evidence="7">BZIP domain-containing protein</fullName>
    </recommendedName>
</protein>
<dbReference type="AlphaFoldDB" id="A0ABD1FU25"/>
<evidence type="ECO:0000313" key="8">
    <source>
        <dbReference type="EMBL" id="KAL1534228.1"/>
    </source>
</evidence>
<dbReference type="PROSITE" id="PS50217">
    <property type="entry name" value="BZIP"/>
    <property type="match status" value="1"/>
</dbReference>
<evidence type="ECO:0000256" key="1">
    <source>
        <dbReference type="ARBA" id="ARBA00004123"/>
    </source>
</evidence>
<dbReference type="PANTHER" id="PTHR45764:SF45">
    <property type="entry name" value="BZIP DOMAIN-CONTAINING PROTEIN"/>
    <property type="match status" value="1"/>
</dbReference>
<reference evidence="8 9" key="1">
    <citation type="submission" date="2024-06" db="EMBL/GenBank/DDBJ databases">
        <title>A chromosome level genome sequence of Diviner's sage (Salvia divinorum).</title>
        <authorList>
            <person name="Ford S.A."/>
            <person name="Ro D.-K."/>
            <person name="Ness R.W."/>
            <person name="Phillips M.A."/>
        </authorList>
    </citation>
    <scope>NUCLEOTIDE SEQUENCE [LARGE SCALE GENOMIC DNA]</scope>
    <source>
        <strain evidence="8">SAF-2024a</strain>
        <tissue evidence="8">Leaf</tissue>
    </source>
</reference>
<dbReference type="GO" id="GO:0046982">
    <property type="term" value="F:protein heterodimerization activity"/>
    <property type="evidence" value="ECO:0007669"/>
    <property type="project" value="UniProtKB-ARBA"/>
</dbReference>
<dbReference type="GO" id="GO:0005634">
    <property type="term" value="C:nucleus"/>
    <property type="evidence" value="ECO:0007669"/>
    <property type="project" value="UniProtKB-SubCell"/>
</dbReference>
<dbReference type="InterPro" id="IPR045314">
    <property type="entry name" value="bZIP_plant_GBF1"/>
</dbReference>
<dbReference type="Proteomes" id="UP001567538">
    <property type="component" value="Unassembled WGS sequence"/>
</dbReference>
<dbReference type="InterPro" id="IPR004827">
    <property type="entry name" value="bZIP"/>
</dbReference>
<evidence type="ECO:0000256" key="5">
    <source>
        <dbReference type="ARBA" id="ARBA00023242"/>
    </source>
</evidence>
<evidence type="ECO:0000313" key="9">
    <source>
        <dbReference type="Proteomes" id="UP001567538"/>
    </source>
</evidence>
<dbReference type="FunFam" id="1.20.5.170:FF:000020">
    <property type="entry name" value="BZIP transcription factor"/>
    <property type="match status" value="1"/>
</dbReference>
<keyword evidence="5" id="KW-0539">Nucleus</keyword>
<keyword evidence="6" id="KW-0175">Coiled coil</keyword>
<dbReference type="EMBL" id="JBEAFC010000012">
    <property type="protein sequence ID" value="KAL1534228.1"/>
    <property type="molecule type" value="Genomic_DNA"/>
</dbReference>
<dbReference type="InterPro" id="IPR046347">
    <property type="entry name" value="bZIP_sf"/>
</dbReference>
<dbReference type="SMART" id="SM00338">
    <property type="entry name" value="BRLZ"/>
    <property type="match status" value="1"/>
</dbReference>
<evidence type="ECO:0000256" key="6">
    <source>
        <dbReference type="SAM" id="Coils"/>
    </source>
</evidence>
<gene>
    <name evidence="8" type="ORF">AAHA92_30435</name>
</gene>
<dbReference type="PANTHER" id="PTHR45764">
    <property type="entry name" value="BZIP TRANSCRIPTION FACTOR 44"/>
    <property type="match status" value="1"/>
</dbReference>
<dbReference type="Pfam" id="PF00170">
    <property type="entry name" value="bZIP_1"/>
    <property type="match status" value="1"/>
</dbReference>
<organism evidence="8 9">
    <name type="scientific">Salvia divinorum</name>
    <name type="common">Maria pastora</name>
    <name type="synonym">Diviner's sage</name>
    <dbReference type="NCBI Taxonomy" id="28513"/>
    <lineage>
        <taxon>Eukaryota</taxon>
        <taxon>Viridiplantae</taxon>
        <taxon>Streptophyta</taxon>
        <taxon>Embryophyta</taxon>
        <taxon>Tracheophyta</taxon>
        <taxon>Spermatophyta</taxon>
        <taxon>Magnoliopsida</taxon>
        <taxon>eudicotyledons</taxon>
        <taxon>Gunneridae</taxon>
        <taxon>Pentapetalae</taxon>
        <taxon>asterids</taxon>
        <taxon>lamiids</taxon>
        <taxon>Lamiales</taxon>
        <taxon>Lamiaceae</taxon>
        <taxon>Nepetoideae</taxon>
        <taxon>Mentheae</taxon>
        <taxon>Salviinae</taxon>
        <taxon>Salvia</taxon>
        <taxon>Salvia subgen. Calosphace</taxon>
    </lineage>
</organism>
<keyword evidence="2" id="KW-0805">Transcription regulation</keyword>
<sequence>MTAIENPVLYQLPVLEETISPSEIHEFLSQPTTHPISGLETSRSVYSTEERRLRRMISNRESARRSRWRKKKRQEDLASEADRLRLENRELENRLSALANQCHVVQRDSNRLLSESVFLQHRLAGLHEILAPTMLLQ</sequence>
<feature type="coiled-coil region" evidence="6">
    <location>
        <begin position="74"/>
        <end position="108"/>
    </location>
</feature>
<comment type="subcellular location">
    <subcellularLocation>
        <location evidence="1">Nucleus</location>
    </subcellularLocation>
</comment>
<evidence type="ECO:0000259" key="7">
    <source>
        <dbReference type="PROSITE" id="PS50217"/>
    </source>
</evidence>
<keyword evidence="4" id="KW-0804">Transcription</keyword>
<keyword evidence="9" id="KW-1185">Reference proteome</keyword>
<accession>A0ABD1FU25</accession>
<evidence type="ECO:0000256" key="4">
    <source>
        <dbReference type="ARBA" id="ARBA00023163"/>
    </source>
</evidence>
<keyword evidence="3" id="KW-0238">DNA-binding</keyword>
<evidence type="ECO:0000256" key="2">
    <source>
        <dbReference type="ARBA" id="ARBA00023015"/>
    </source>
</evidence>
<feature type="domain" description="BZIP" evidence="7">
    <location>
        <begin position="49"/>
        <end position="101"/>
    </location>
</feature>
<comment type="caution">
    <text evidence="8">The sequence shown here is derived from an EMBL/GenBank/DDBJ whole genome shotgun (WGS) entry which is preliminary data.</text>
</comment>
<dbReference type="CDD" id="cd14702">
    <property type="entry name" value="bZIP_plant_GBF1"/>
    <property type="match status" value="1"/>
</dbReference>